<evidence type="ECO:0000313" key="14">
    <source>
        <dbReference type="EMBL" id="KAK7489427.1"/>
    </source>
</evidence>
<evidence type="ECO:0000256" key="6">
    <source>
        <dbReference type="ARBA" id="ARBA00022989"/>
    </source>
</evidence>
<evidence type="ECO:0000259" key="13">
    <source>
        <dbReference type="SMART" id="SM00765"/>
    </source>
</evidence>
<dbReference type="Pfam" id="PF23597">
    <property type="entry name" value="KIAA0319_N"/>
    <property type="match status" value="1"/>
</dbReference>
<keyword evidence="4 11" id="KW-0732">Signal</keyword>
<dbReference type="InterPro" id="IPR022409">
    <property type="entry name" value="PKD/Chitinase_dom"/>
</dbReference>
<dbReference type="FunFam" id="2.60.40.10:FF:000257">
    <property type="entry name" value="Dyslexia-associated protein KIAA0319-like"/>
    <property type="match status" value="1"/>
</dbReference>
<dbReference type="Gene3D" id="2.60.40.10">
    <property type="entry name" value="Immunoglobulins"/>
    <property type="match status" value="5"/>
</dbReference>
<gene>
    <name evidence="14" type="ORF">BaRGS_00019371</name>
</gene>
<dbReference type="FunFam" id="2.60.40.10:FF:000258">
    <property type="entry name" value="Dyslexia-associated protein KIAA0319 homolog"/>
    <property type="match status" value="1"/>
</dbReference>
<feature type="domain" description="PKD/Chitinase" evidence="12">
    <location>
        <begin position="557"/>
        <end position="642"/>
    </location>
</feature>
<evidence type="ECO:0000256" key="10">
    <source>
        <dbReference type="SAM" id="Phobius"/>
    </source>
</evidence>
<dbReference type="PANTHER" id="PTHR46182">
    <property type="entry name" value="FI19480P1"/>
    <property type="match status" value="1"/>
</dbReference>
<dbReference type="InterPro" id="IPR011106">
    <property type="entry name" value="MANSC_N"/>
</dbReference>
<feature type="transmembrane region" description="Helical" evidence="10">
    <location>
        <begin position="886"/>
        <end position="911"/>
    </location>
</feature>
<dbReference type="InterPro" id="IPR013980">
    <property type="entry name" value="MANSC_dom"/>
</dbReference>
<feature type="domain" description="Seven cysteines N-terminal" evidence="13">
    <location>
        <begin position="43"/>
        <end position="125"/>
    </location>
</feature>
<dbReference type="PANTHER" id="PTHR46182:SF2">
    <property type="entry name" value="FI19480P1"/>
    <property type="match status" value="1"/>
</dbReference>
<evidence type="ECO:0000259" key="12">
    <source>
        <dbReference type="SMART" id="SM00089"/>
    </source>
</evidence>
<evidence type="ECO:0000256" key="11">
    <source>
        <dbReference type="SAM" id="SignalP"/>
    </source>
</evidence>
<dbReference type="FunFam" id="2.60.40.10:FF:000061">
    <property type="entry name" value="Dyslexia-associated protein KIAA0319 homolog"/>
    <property type="match status" value="2"/>
</dbReference>
<dbReference type="InterPro" id="IPR035986">
    <property type="entry name" value="PKD_dom_sf"/>
</dbReference>
<reference evidence="14 15" key="1">
    <citation type="journal article" date="2023" name="Sci. Data">
        <title>Genome assembly of the Korean intertidal mud-creeper Batillaria attramentaria.</title>
        <authorList>
            <person name="Patra A.K."/>
            <person name="Ho P.T."/>
            <person name="Jun S."/>
            <person name="Lee S.J."/>
            <person name="Kim Y."/>
            <person name="Won Y.J."/>
        </authorList>
    </citation>
    <scope>NUCLEOTIDE SEQUENCE [LARGE SCALE GENOMIC DNA]</scope>
    <source>
        <strain evidence="14">Wonlab-2016</strain>
    </source>
</reference>
<keyword evidence="8" id="KW-0325">Glycoprotein</keyword>
<evidence type="ECO:0000256" key="3">
    <source>
        <dbReference type="ARBA" id="ARBA00022692"/>
    </source>
</evidence>
<feature type="domain" description="PKD/Chitinase" evidence="12">
    <location>
        <begin position="268"/>
        <end position="360"/>
    </location>
</feature>
<sequence length="996" mass="109275">MLGQRFSKGGRMLASNILILWIITLLCQVTSQDICSLGSESDVSDLDFDSIIFDNSVPKGAKNAGRFHKARQIDRWEDCVVVCCVDEECNLVYFFNNTCYLIQCNVSVVDGCEPVGNPHVNSTLVVVRKPDSTAQTSSFIGMTSSETSWTSVYLLPPAVSDNSKTHSTPDQPATTDHHDAVQTCEYGMQECPENEKCSLRGSTRSRHGVCVCVDHYQRDAEGVCQPETEKSSTTPAPSGEKPGGGKQEDVPTEKTTAKPGTPTATRLTVSAGENKVLQLPENSITLSAFVMPKAEGGEEYHYEWSLVELPQGAETATMEGKNANSFKLSNLIAGLYKLKVLVTGDNKFGEAFVNVTVLPPKRQNQPPVAIIKPKTQQVKSENAFILDGSDSTDDDTIKSYHWEEISGPLSDRTIDDDTQMLKLKDMPPGFYVFRLTVTDSDGATNSTKANVTVIKETDYPPKANAGSPAVIHLPQKSVTLCGNASTDDKGIASYEWIKKMMIMAQGVRTVCLQLNNLEVGDYTFTLKVTDTGGNTATSDVHVYVKPETNRPPEAKTAGQITVTLPVEGIVLDGLNSTDDKGVLSYKWKQTSGPTTLTLTSSDQAVAMATGTIDAGEYQFTLTVTDEEEQTASQKLKVIVKKNENHPPVAQAGGERVVLLPVSMVTLDGSASSDDHGIASYLWERDPHSLAAGEVVNSSDHRAVLQLVNLVAGRYVFTLTITDEQGLSSKDTASLLVKSGDDFKNLLEMVLDTDIHHFAEEDKLSVVKQLELLVRQSPKLSETTVSVQSTEEEMSTGYLRLTFFVQTKDSKTASGVDLVRLLRDKLDSDSILSYRIVSLDTVVCQNNCSGHGQCDQRTKLCHCEAFWMPNVFKVAVYERESNCEWSILYVVIVCFLIIIGAIAGVWGVICCCRSKRCRIKTRKRHRYSLLREVDDDDDKNKLELMPKGKIQNSSVMISESDFSSEEETLFVSSKPSNGHLKPLNGVSRQHFKAKLKT</sequence>
<dbReference type="EMBL" id="JACVVK020000138">
    <property type="protein sequence ID" value="KAK7489427.1"/>
    <property type="molecule type" value="Genomic_DNA"/>
</dbReference>
<feature type="compositionally biased region" description="Basic and acidic residues" evidence="9">
    <location>
        <begin position="246"/>
        <end position="256"/>
    </location>
</feature>
<feature type="domain" description="PKD/Chitinase" evidence="12">
    <location>
        <begin position="368"/>
        <end position="456"/>
    </location>
</feature>
<dbReference type="AlphaFoldDB" id="A0ABD0KQH1"/>
<dbReference type="SMART" id="SM00089">
    <property type="entry name" value="PKD"/>
    <property type="match status" value="5"/>
</dbReference>
<evidence type="ECO:0000256" key="5">
    <source>
        <dbReference type="ARBA" id="ARBA00022737"/>
    </source>
</evidence>
<keyword evidence="3 10" id="KW-0812">Transmembrane</keyword>
<comment type="caution">
    <text evidence="14">The sequence shown here is derived from an EMBL/GenBank/DDBJ whole genome shotgun (WGS) entry which is preliminary data.</text>
</comment>
<dbReference type="InterPro" id="IPR013783">
    <property type="entry name" value="Ig-like_fold"/>
</dbReference>
<evidence type="ECO:0000256" key="8">
    <source>
        <dbReference type="ARBA" id="ARBA00023180"/>
    </source>
</evidence>
<evidence type="ECO:0000256" key="4">
    <source>
        <dbReference type="ARBA" id="ARBA00022729"/>
    </source>
</evidence>
<keyword evidence="5" id="KW-0677">Repeat</keyword>
<dbReference type="CDD" id="cd00146">
    <property type="entry name" value="PKD"/>
    <property type="match status" value="1"/>
</dbReference>
<dbReference type="InterPro" id="IPR029865">
    <property type="entry name" value="KIAA0319-like"/>
</dbReference>
<feature type="chain" id="PRO_5044825567" description="Dyslexia-associated protein KIAA0319-like protein" evidence="11">
    <location>
        <begin position="32"/>
        <end position="996"/>
    </location>
</feature>
<dbReference type="SMART" id="SM00765">
    <property type="entry name" value="MANEC"/>
    <property type="match status" value="1"/>
</dbReference>
<feature type="domain" description="PKD/Chitinase" evidence="12">
    <location>
        <begin position="648"/>
        <end position="739"/>
    </location>
</feature>
<dbReference type="Proteomes" id="UP001519460">
    <property type="component" value="Unassembled WGS sequence"/>
</dbReference>
<evidence type="ECO:0000256" key="2">
    <source>
        <dbReference type="ARBA" id="ARBA00022475"/>
    </source>
</evidence>
<feature type="signal peptide" evidence="11">
    <location>
        <begin position="1"/>
        <end position="31"/>
    </location>
</feature>
<keyword evidence="7 10" id="KW-0472">Membrane</keyword>
<protein>
    <recommendedName>
        <fullName evidence="16">Dyslexia-associated protein KIAA0319-like protein</fullName>
    </recommendedName>
</protein>
<evidence type="ECO:0000256" key="9">
    <source>
        <dbReference type="SAM" id="MobiDB-lite"/>
    </source>
</evidence>
<evidence type="ECO:0000256" key="1">
    <source>
        <dbReference type="ARBA" id="ARBA00004236"/>
    </source>
</evidence>
<proteinExistence type="predicted"/>
<dbReference type="SUPFAM" id="SSF49299">
    <property type="entry name" value="PKD domain"/>
    <property type="match status" value="4"/>
</dbReference>
<keyword evidence="6 10" id="KW-1133">Transmembrane helix</keyword>
<evidence type="ECO:0000313" key="15">
    <source>
        <dbReference type="Proteomes" id="UP001519460"/>
    </source>
</evidence>
<feature type="domain" description="PKD/Chitinase" evidence="12">
    <location>
        <begin position="462"/>
        <end position="547"/>
    </location>
</feature>
<accession>A0ABD0KQH1</accession>
<comment type="subcellular location">
    <subcellularLocation>
        <location evidence="1">Cell membrane</location>
    </subcellularLocation>
</comment>
<keyword evidence="2" id="KW-1003">Cell membrane</keyword>
<evidence type="ECO:0000256" key="7">
    <source>
        <dbReference type="ARBA" id="ARBA00023136"/>
    </source>
</evidence>
<evidence type="ECO:0008006" key="16">
    <source>
        <dbReference type="Google" id="ProtNLM"/>
    </source>
</evidence>
<dbReference type="Pfam" id="PF22352">
    <property type="entry name" value="K319L-like_PKD"/>
    <property type="match status" value="5"/>
</dbReference>
<keyword evidence="15" id="KW-1185">Reference proteome</keyword>
<feature type="region of interest" description="Disordered" evidence="9">
    <location>
        <begin position="223"/>
        <end position="265"/>
    </location>
</feature>
<name>A0ABD0KQH1_9CAEN</name>
<dbReference type="GO" id="GO:0005886">
    <property type="term" value="C:plasma membrane"/>
    <property type="evidence" value="ECO:0007669"/>
    <property type="project" value="UniProtKB-SubCell"/>
</dbReference>
<organism evidence="14 15">
    <name type="scientific">Batillaria attramentaria</name>
    <dbReference type="NCBI Taxonomy" id="370345"/>
    <lineage>
        <taxon>Eukaryota</taxon>
        <taxon>Metazoa</taxon>
        <taxon>Spiralia</taxon>
        <taxon>Lophotrochozoa</taxon>
        <taxon>Mollusca</taxon>
        <taxon>Gastropoda</taxon>
        <taxon>Caenogastropoda</taxon>
        <taxon>Sorbeoconcha</taxon>
        <taxon>Cerithioidea</taxon>
        <taxon>Batillariidae</taxon>
        <taxon>Batillaria</taxon>
    </lineage>
</organism>